<organism evidence="3 4">
    <name type="scientific">Cellvibrio mixtus</name>
    <dbReference type="NCBI Taxonomy" id="39650"/>
    <lineage>
        <taxon>Bacteria</taxon>
        <taxon>Pseudomonadati</taxon>
        <taxon>Pseudomonadota</taxon>
        <taxon>Gammaproteobacteria</taxon>
        <taxon>Cellvibrionales</taxon>
        <taxon>Cellvibrionaceae</taxon>
        <taxon>Cellvibrio</taxon>
    </lineage>
</organism>
<evidence type="ECO:0000313" key="3">
    <source>
        <dbReference type="EMBL" id="OZY88009.1"/>
    </source>
</evidence>
<feature type="compositionally biased region" description="Polar residues" evidence="1">
    <location>
        <begin position="10"/>
        <end position="20"/>
    </location>
</feature>
<feature type="domain" description="eCIS core" evidence="2">
    <location>
        <begin position="69"/>
        <end position="134"/>
    </location>
</feature>
<proteinExistence type="predicted"/>
<accession>A0A266QF95</accession>
<sequence length="465" mass="50694">MTAAPAFSDQRASTAMQLKQQGMMHSAHSPNSIQRLSTQEGEPLQGKFESEASVQQQEATTETPNNTGLPDNLKSGIENLSGYSMDDVKVHFNSDKPAQLNAHAYAQGTDIHVAPGQEQHLPHEAWHVVQQKQGRVQHTLQMKAGVPVNDDAGLEHEADVMGAKALNPQPNRDLTVSGKPTTSAFQLETKIKYTPGYYTYNQKSHVVGSKMVAELDPNDEVNGSEPGSGVQKTLMEDLKNVGTFKSMIRGHLLNDNVGGLGVAMNLFPITSQANSRHKNYVESYVKQAIKDEGKGKKRKLIYSVDVDPAPESVDSVTPTASFVCDVRWDDGTKVVSNVIASNPQAGTTGTGVVKDSKAVSKTFRTKDLPKGWGKIGAGYVNGNSDHDNTRKRTQVEGIDKIKLTGDEYGHFGKGEPEIDVVAEQARTIIEDTFDDTSEDYTMYMADIDQHEADDNLQGLMKYFGA</sequence>
<protein>
    <recommendedName>
        <fullName evidence="2">eCIS core domain-containing protein</fullName>
    </recommendedName>
</protein>
<feature type="region of interest" description="Disordered" evidence="1">
    <location>
        <begin position="1"/>
        <end position="74"/>
    </location>
</feature>
<dbReference type="InterPro" id="IPR025295">
    <property type="entry name" value="eCIS_core_dom"/>
</dbReference>
<feature type="compositionally biased region" description="Polar residues" evidence="1">
    <location>
        <begin position="52"/>
        <end position="69"/>
    </location>
</feature>
<comment type="caution">
    <text evidence="3">The sequence shown here is derived from an EMBL/GenBank/DDBJ whole genome shotgun (WGS) entry which is preliminary data.</text>
</comment>
<evidence type="ECO:0000256" key="1">
    <source>
        <dbReference type="SAM" id="MobiDB-lite"/>
    </source>
</evidence>
<keyword evidence="4" id="KW-1185">Reference proteome</keyword>
<dbReference type="Proteomes" id="UP000216101">
    <property type="component" value="Unassembled WGS sequence"/>
</dbReference>
<dbReference type="EMBL" id="NHNI01000001">
    <property type="protein sequence ID" value="OZY88009.1"/>
    <property type="molecule type" value="Genomic_DNA"/>
</dbReference>
<feature type="compositionally biased region" description="Polar residues" evidence="1">
    <location>
        <begin position="28"/>
        <end position="40"/>
    </location>
</feature>
<dbReference type="AlphaFoldDB" id="A0A266QF95"/>
<reference evidence="4" key="1">
    <citation type="submission" date="2017-05" db="EMBL/GenBank/DDBJ databases">
        <authorList>
            <person name="Barney B.M."/>
        </authorList>
    </citation>
    <scope>NUCLEOTIDE SEQUENCE [LARGE SCALE GENOMIC DNA]</scope>
    <source>
        <strain evidence="4">PSBB022</strain>
    </source>
</reference>
<name>A0A266QF95_9GAMM</name>
<evidence type="ECO:0000313" key="4">
    <source>
        <dbReference type="Proteomes" id="UP000216101"/>
    </source>
</evidence>
<evidence type="ECO:0000259" key="2">
    <source>
        <dbReference type="Pfam" id="PF13699"/>
    </source>
</evidence>
<dbReference type="Pfam" id="PF13699">
    <property type="entry name" value="eCIS_core"/>
    <property type="match status" value="1"/>
</dbReference>
<gene>
    <name evidence="3" type="ORF">CBP51_10650</name>
</gene>